<dbReference type="Proteomes" id="UP000215127">
    <property type="component" value="Chromosome 16"/>
</dbReference>
<evidence type="ECO:0000313" key="2">
    <source>
        <dbReference type="Proteomes" id="UP000215127"/>
    </source>
</evidence>
<protein>
    <submittedName>
        <fullName evidence="1">Uncharacterized protein</fullName>
    </submittedName>
</protein>
<gene>
    <name evidence="1" type="ORF">ZT3D7_G11553</name>
</gene>
<reference evidence="1 2" key="1">
    <citation type="submission" date="2016-06" db="EMBL/GenBank/DDBJ databases">
        <authorList>
            <person name="Kjaerup R.B."/>
            <person name="Dalgaard T.S."/>
            <person name="Juul-Madsen H.R."/>
        </authorList>
    </citation>
    <scope>NUCLEOTIDE SEQUENCE [LARGE SCALE GENOMIC DNA]</scope>
</reference>
<name>A0A1X7S9N7_ZYMT9</name>
<proteinExistence type="predicted"/>
<evidence type="ECO:0000313" key="1">
    <source>
        <dbReference type="EMBL" id="SMQ56398.1"/>
    </source>
</evidence>
<sequence length="127" mass="14339">MCPAPSICRSILDLLPETRSLYEERLATSANLDSREQTKTRLFQILHTPGMPLLRCNEHSKPSTSSNITANYYNNSTRWSYKPFDCQKHHSVPGCRVAIPWPSGAGAEWKEKSRPMYASGVVGIDER</sequence>
<dbReference type="EMBL" id="LT853705">
    <property type="protein sequence ID" value="SMQ56398.1"/>
    <property type="molecule type" value="Genomic_DNA"/>
</dbReference>
<keyword evidence="2" id="KW-1185">Reference proteome</keyword>
<dbReference type="AlphaFoldDB" id="A0A1X7S9N7"/>
<organism evidence="1 2">
    <name type="scientific">Zymoseptoria tritici (strain ST99CH_3D7)</name>
    <dbReference type="NCBI Taxonomy" id="1276538"/>
    <lineage>
        <taxon>Eukaryota</taxon>
        <taxon>Fungi</taxon>
        <taxon>Dikarya</taxon>
        <taxon>Ascomycota</taxon>
        <taxon>Pezizomycotina</taxon>
        <taxon>Dothideomycetes</taxon>
        <taxon>Dothideomycetidae</taxon>
        <taxon>Mycosphaerellales</taxon>
        <taxon>Mycosphaerellaceae</taxon>
        <taxon>Zymoseptoria</taxon>
    </lineage>
</organism>
<accession>A0A1X7S9N7</accession>